<reference evidence="1" key="1">
    <citation type="submission" date="2023-04" db="EMBL/GenBank/DDBJ databases">
        <authorList>
            <consortium name="ELIXIR-Norway"/>
        </authorList>
    </citation>
    <scope>NUCLEOTIDE SEQUENCE [LARGE SCALE GENOMIC DNA]</scope>
</reference>
<dbReference type="Proteomes" id="UP001176941">
    <property type="component" value="Chromosome 3"/>
</dbReference>
<protein>
    <submittedName>
        <fullName evidence="1">Uncharacterized protein</fullName>
    </submittedName>
</protein>
<organism evidence="1 2">
    <name type="scientific">Rangifer tarandus platyrhynchus</name>
    <name type="common">Svalbard reindeer</name>
    <dbReference type="NCBI Taxonomy" id="3082113"/>
    <lineage>
        <taxon>Eukaryota</taxon>
        <taxon>Metazoa</taxon>
        <taxon>Chordata</taxon>
        <taxon>Craniata</taxon>
        <taxon>Vertebrata</taxon>
        <taxon>Euteleostomi</taxon>
        <taxon>Mammalia</taxon>
        <taxon>Eutheria</taxon>
        <taxon>Laurasiatheria</taxon>
        <taxon>Artiodactyla</taxon>
        <taxon>Ruminantia</taxon>
        <taxon>Pecora</taxon>
        <taxon>Cervidae</taxon>
        <taxon>Odocoileinae</taxon>
        <taxon>Rangifer</taxon>
    </lineage>
</organism>
<proteinExistence type="predicted"/>
<accession>A0ABN8ZA59</accession>
<dbReference type="EMBL" id="OX459939">
    <property type="protein sequence ID" value="CAI9170790.1"/>
    <property type="molecule type" value="Genomic_DNA"/>
</dbReference>
<gene>
    <name evidence="1" type="ORF">MRATA1EN1_LOCUS19752</name>
</gene>
<evidence type="ECO:0000313" key="2">
    <source>
        <dbReference type="Proteomes" id="UP001176941"/>
    </source>
</evidence>
<name>A0ABN8ZA59_RANTA</name>
<sequence length="101" mass="11096">MRVLKAPSLCQDGQLYAMGEAVCHPPMSARSALKVIFAAMMVISPFRQRAAFCVSNIWALSGFRFDGEPGIPILWKLIFKGLGVLKCPSLTVRRMQVGLAQ</sequence>
<keyword evidence="2" id="KW-1185">Reference proteome</keyword>
<evidence type="ECO:0000313" key="1">
    <source>
        <dbReference type="EMBL" id="CAI9170790.1"/>
    </source>
</evidence>